<dbReference type="SUPFAM" id="SSF103481">
    <property type="entry name" value="Multidrug resistance efflux transporter EmrE"/>
    <property type="match status" value="2"/>
</dbReference>
<evidence type="ECO:0000256" key="4">
    <source>
        <dbReference type="ARBA" id="ARBA00022989"/>
    </source>
</evidence>
<keyword evidence="4 6" id="KW-1133">Transmembrane helix</keyword>
<sequence>MQSLFPLISVFIWSGNMLVNKMAASVISPIEISFYRWALASLILTPMCLRAIARNKEQVCSQLWRLAVLGTFGMVLYPTFAYFAAQTITATKSGVMQGLLPVYTLLLGWAIFRNRLHFIGVFGAIVSLVGVMVFICKGSPLQLFHEHLKIGDAWMALAVFCYSIYSLLVKHWEQQIRLPTWVSLNVQVLAAVIILLPFYLMNGDFEIQTQAIGLIGYAGVFASLGAPYFWMRGIGVLGASKAAIFINLMPVISAILAYFILGERMVEIQLTAAAMIIFGVALTQLPQGVIAQRLRKT</sequence>
<organism evidence="8 9">
    <name type="scientific">Vibrio marisflavi CECT 7928</name>
    <dbReference type="NCBI Taxonomy" id="634439"/>
    <lineage>
        <taxon>Bacteria</taxon>
        <taxon>Pseudomonadati</taxon>
        <taxon>Pseudomonadota</taxon>
        <taxon>Gammaproteobacteria</taxon>
        <taxon>Vibrionales</taxon>
        <taxon>Vibrionaceae</taxon>
        <taxon>Vibrio</taxon>
    </lineage>
</organism>
<feature type="transmembrane region" description="Helical" evidence="6">
    <location>
        <begin position="153"/>
        <end position="169"/>
    </location>
</feature>
<comment type="subcellular location">
    <subcellularLocation>
        <location evidence="1">Cell membrane</location>
        <topology evidence="1">Multi-pass membrane protein</topology>
    </subcellularLocation>
</comment>
<feature type="transmembrane region" description="Helical" evidence="6">
    <location>
        <begin position="268"/>
        <end position="291"/>
    </location>
</feature>
<feature type="transmembrane region" description="Helical" evidence="6">
    <location>
        <begin position="119"/>
        <end position="141"/>
    </location>
</feature>
<evidence type="ECO:0000259" key="7">
    <source>
        <dbReference type="Pfam" id="PF00892"/>
    </source>
</evidence>
<feature type="domain" description="EamA" evidence="7">
    <location>
        <begin position="150"/>
        <end position="283"/>
    </location>
</feature>
<evidence type="ECO:0000256" key="1">
    <source>
        <dbReference type="ARBA" id="ARBA00004651"/>
    </source>
</evidence>
<feature type="transmembrane region" description="Helical" evidence="6">
    <location>
        <begin position="95"/>
        <end position="112"/>
    </location>
</feature>
<protein>
    <recommendedName>
        <fullName evidence="7">EamA domain-containing protein</fullName>
    </recommendedName>
</protein>
<feature type="domain" description="EamA" evidence="7">
    <location>
        <begin position="5"/>
        <end position="134"/>
    </location>
</feature>
<dbReference type="Proteomes" id="UP000838748">
    <property type="component" value="Unassembled WGS sequence"/>
</dbReference>
<dbReference type="InterPro" id="IPR037185">
    <property type="entry name" value="EmrE-like"/>
</dbReference>
<evidence type="ECO:0000256" key="3">
    <source>
        <dbReference type="ARBA" id="ARBA00022692"/>
    </source>
</evidence>
<keyword evidence="5 6" id="KW-0472">Membrane</keyword>
<keyword evidence="3 6" id="KW-0812">Transmembrane</keyword>
<dbReference type="InterPro" id="IPR000620">
    <property type="entry name" value="EamA_dom"/>
</dbReference>
<dbReference type="Pfam" id="PF00892">
    <property type="entry name" value="EamA"/>
    <property type="match status" value="2"/>
</dbReference>
<dbReference type="EMBL" id="CAKLDM010000002">
    <property type="protein sequence ID" value="CAH0540521.1"/>
    <property type="molecule type" value="Genomic_DNA"/>
</dbReference>
<feature type="transmembrane region" description="Helical" evidence="6">
    <location>
        <begin position="64"/>
        <end position="83"/>
    </location>
</feature>
<evidence type="ECO:0000256" key="2">
    <source>
        <dbReference type="ARBA" id="ARBA00022475"/>
    </source>
</evidence>
<feature type="transmembrane region" description="Helical" evidence="6">
    <location>
        <begin position="242"/>
        <end position="262"/>
    </location>
</feature>
<evidence type="ECO:0000256" key="5">
    <source>
        <dbReference type="ARBA" id="ARBA00023136"/>
    </source>
</evidence>
<reference evidence="8" key="1">
    <citation type="submission" date="2021-11" db="EMBL/GenBank/DDBJ databases">
        <authorList>
            <person name="Rodrigo-Torres L."/>
            <person name="Arahal R. D."/>
            <person name="Lucena T."/>
        </authorList>
    </citation>
    <scope>NUCLEOTIDE SEQUENCE</scope>
    <source>
        <strain evidence="8">CECT 7928</strain>
    </source>
</reference>
<name>A0ABM9A6H2_9VIBR</name>
<feature type="transmembrane region" description="Helical" evidence="6">
    <location>
        <begin position="34"/>
        <end position="52"/>
    </location>
</feature>
<evidence type="ECO:0000256" key="6">
    <source>
        <dbReference type="SAM" id="Phobius"/>
    </source>
</evidence>
<dbReference type="RefSeq" id="WP_237362436.1">
    <property type="nucleotide sequence ID" value="NZ_CAKLDM010000002.1"/>
</dbReference>
<dbReference type="PANTHER" id="PTHR42920">
    <property type="entry name" value="OS03G0707200 PROTEIN-RELATED"/>
    <property type="match status" value="1"/>
</dbReference>
<keyword evidence="2" id="KW-1003">Cell membrane</keyword>
<keyword evidence="9" id="KW-1185">Reference proteome</keyword>
<feature type="transmembrane region" description="Helical" evidence="6">
    <location>
        <begin position="207"/>
        <end position="230"/>
    </location>
</feature>
<evidence type="ECO:0000313" key="9">
    <source>
        <dbReference type="Proteomes" id="UP000838748"/>
    </source>
</evidence>
<accession>A0ABM9A6H2</accession>
<gene>
    <name evidence="8" type="ORF">VMF7928_02921</name>
</gene>
<dbReference type="PANTHER" id="PTHR42920:SF11">
    <property type="entry name" value="INNER MEMBRANE PROTEIN YTFF"/>
    <property type="match status" value="1"/>
</dbReference>
<dbReference type="InterPro" id="IPR051258">
    <property type="entry name" value="Diverse_Substrate_Transporter"/>
</dbReference>
<proteinExistence type="predicted"/>
<evidence type="ECO:0000313" key="8">
    <source>
        <dbReference type="EMBL" id="CAH0540521.1"/>
    </source>
</evidence>
<comment type="caution">
    <text evidence="8">The sequence shown here is derived from an EMBL/GenBank/DDBJ whole genome shotgun (WGS) entry which is preliminary data.</text>
</comment>
<feature type="transmembrane region" description="Helical" evidence="6">
    <location>
        <begin position="181"/>
        <end position="201"/>
    </location>
</feature>